<feature type="compositionally biased region" description="Basic and acidic residues" evidence="1">
    <location>
        <begin position="273"/>
        <end position="286"/>
    </location>
</feature>
<gene>
    <name evidence="2" type="ORF">TGDOM2_205320</name>
</gene>
<organism evidence="2 3">
    <name type="scientific">Toxoplasma gondii GAB2-2007-GAL-DOM2</name>
    <dbReference type="NCBI Taxonomy" id="1130820"/>
    <lineage>
        <taxon>Eukaryota</taxon>
        <taxon>Sar</taxon>
        <taxon>Alveolata</taxon>
        <taxon>Apicomplexa</taxon>
        <taxon>Conoidasida</taxon>
        <taxon>Coccidia</taxon>
        <taxon>Eucoccidiorida</taxon>
        <taxon>Eimeriorina</taxon>
        <taxon>Sarcocystidae</taxon>
        <taxon>Toxoplasma</taxon>
    </lineage>
</organism>
<feature type="compositionally biased region" description="Polar residues" evidence="1">
    <location>
        <begin position="7"/>
        <end position="19"/>
    </location>
</feature>
<feature type="compositionally biased region" description="Basic and acidic residues" evidence="1">
    <location>
        <begin position="372"/>
        <end position="395"/>
    </location>
</feature>
<dbReference type="OrthoDB" id="332443at2759"/>
<evidence type="ECO:0000313" key="3">
    <source>
        <dbReference type="Proteomes" id="UP000028837"/>
    </source>
</evidence>
<evidence type="ECO:0000256" key="1">
    <source>
        <dbReference type="SAM" id="MobiDB-lite"/>
    </source>
</evidence>
<evidence type="ECO:0000313" key="2">
    <source>
        <dbReference type="EMBL" id="KFG38236.1"/>
    </source>
</evidence>
<feature type="compositionally biased region" description="Basic and acidic residues" evidence="1">
    <location>
        <begin position="149"/>
        <end position="164"/>
    </location>
</feature>
<feature type="compositionally biased region" description="Basic and acidic residues" evidence="1">
    <location>
        <begin position="203"/>
        <end position="233"/>
    </location>
</feature>
<feature type="compositionally biased region" description="Basic and acidic residues" evidence="1">
    <location>
        <begin position="107"/>
        <end position="129"/>
    </location>
</feature>
<feature type="region of interest" description="Disordered" evidence="1">
    <location>
        <begin position="1"/>
        <end position="338"/>
    </location>
</feature>
<feature type="compositionally biased region" description="Basic and acidic residues" evidence="1">
    <location>
        <begin position="38"/>
        <end position="47"/>
    </location>
</feature>
<comment type="caution">
    <text evidence="2">The sequence shown here is derived from an EMBL/GenBank/DDBJ whole genome shotgun (WGS) entry which is preliminary data.</text>
</comment>
<feature type="compositionally biased region" description="Polar residues" evidence="1">
    <location>
        <begin position="131"/>
        <end position="147"/>
    </location>
</feature>
<name>A0A086K1G8_TOXGO</name>
<reference evidence="2 3" key="1">
    <citation type="submission" date="2014-02" db="EMBL/GenBank/DDBJ databases">
        <authorList>
            <person name="Sibley D."/>
            <person name="Venepally P."/>
            <person name="Karamycheva S."/>
            <person name="Hadjithomas M."/>
            <person name="Khan A."/>
            <person name="Brunk B."/>
            <person name="Roos D."/>
            <person name="Caler E."/>
            <person name="Lorenzi H."/>
        </authorList>
    </citation>
    <scope>NUCLEOTIDE SEQUENCE [LARGE SCALE GENOMIC DNA]</scope>
    <source>
        <strain evidence="2 3">GAB2-2007-GAL-DOM2</strain>
    </source>
</reference>
<dbReference type="Proteomes" id="UP000028837">
    <property type="component" value="Unassembled WGS sequence"/>
</dbReference>
<proteinExistence type="predicted"/>
<sequence>MAATVLATETQPRSTSEVSTEGEALPGARMAAVVSEESSQKVLREDDAGPSDSAPAVAWDKSEELEIEDNSEATSPQEGKGSEHEGGADAPAAEAEAKGVKGGKIGAGRDEACSSTERRKETHRDKETESATDAGTTVAPSDTQSNAHVPEKRKDLGADKREESSAGATVVTPEVGEPSGTKVDISRETCQKPVGSQVASDSLDTKSREAGDEERGSSQEQQRRKVSPLKDAETQEAPADSQRTTNPHSPSLDLRGEVEITESGETAEADQDTDIRAATEATDKSRATSSGEKTTAATGEKKLRRKKKEKKTVFESIPEPSKAHTGCRAPPLARKDSQTVFVSEPVSQSVAHFRACEKAPEKQHLQTVFESQRAEKSTAHARAGEKLADRKDGRTVFESQKSLTSTADFRAGEKLADRKDGRTVFESQKSLTSTADFRAGEKLADRKDGRTVFES</sequence>
<dbReference type="AlphaFoldDB" id="A0A086K1G8"/>
<feature type="compositionally biased region" description="Polar residues" evidence="1">
    <location>
        <begin position="287"/>
        <end position="297"/>
    </location>
</feature>
<accession>A0A086K1G8</accession>
<protein>
    <submittedName>
        <fullName evidence="2">Uncharacterized protein</fullName>
    </submittedName>
</protein>
<dbReference type="EMBL" id="AHZU02000951">
    <property type="protein sequence ID" value="KFG38236.1"/>
    <property type="molecule type" value="Genomic_DNA"/>
</dbReference>
<feature type="non-terminal residue" evidence="2">
    <location>
        <position position="455"/>
    </location>
</feature>
<feature type="compositionally biased region" description="Acidic residues" evidence="1">
    <location>
        <begin position="259"/>
        <end position="272"/>
    </location>
</feature>
<feature type="region of interest" description="Disordered" evidence="1">
    <location>
        <begin position="369"/>
        <end position="399"/>
    </location>
</feature>
<dbReference type="VEuPathDB" id="ToxoDB:TGDOM2_205320"/>